<feature type="active site" description="Proton acceptor" evidence="7">
    <location>
        <position position="86"/>
    </location>
</feature>
<dbReference type="InterPro" id="IPR007565">
    <property type="entry name" value="4HFCP_synth"/>
</dbReference>
<organism evidence="8 9">
    <name type="scientific">Stieleria bergensis</name>
    <dbReference type="NCBI Taxonomy" id="2528025"/>
    <lineage>
        <taxon>Bacteria</taxon>
        <taxon>Pseudomonadati</taxon>
        <taxon>Planctomycetota</taxon>
        <taxon>Planctomycetia</taxon>
        <taxon>Pirellulales</taxon>
        <taxon>Pirellulaceae</taxon>
        <taxon>Stieleria</taxon>
    </lineage>
</organism>
<feature type="active site" description="Schiff-base intermediate with substrate" evidence="7">
    <location>
        <position position="27"/>
    </location>
</feature>
<sequence>MRVLISPVNLDEALAVARVGVDIVDIKNTAEGSLGANFPWLIRQVAEALAEFPVTISATLGDLPAKPGTAALASVGAVHSGATYIKAGLYGTKTVAQASEVMNAVRRAAHDLNPEAKIVAAGYADAERFDGLLADDLVAAASAAKADVVMLDTAIKDGATLFDALSEQALATFIRRGKAAGMSVAVAGSIGFQHLPLLRRLQPDVIGLRSAVCVDGNRRQAIDPQRVSQLMDLVGQ</sequence>
<dbReference type="Pfam" id="PF04476">
    <property type="entry name" value="4HFCP_synth"/>
    <property type="match status" value="1"/>
</dbReference>
<protein>
    <recommendedName>
        <fullName evidence="2">(5-formylfuran-3-yl)methyl phosphate synthase</fullName>
        <ecNumber evidence="2">4.2.3.153</ecNumber>
    </recommendedName>
    <alternativeName>
        <fullName evidence="5">4-(hydroxymethyl)-2-furancarboxaldehyde-phosphate synthase</fullName>
    </alternativeName>
</protein>
<keyword evidence="3" id="KW-0456">Lyase</keyword>
<dbReference type="EMBL" id="CP036272">
    <property type="protein sequence ID" value="QDT62325.1"/>
    <property type="molecule type" value="Genomic_DNA"/>
</dbReference>
<comment type="catalytic activity">
    <reaction evidence="6">
        <text>2 D-glyceraldehyde 3-phosphate = 4-(hydroxymethyl)-2-furancarboxaldehyde phosphate + phosphate + 2 H2O</text>
        <dbReference type="Rhea" id="RHEA:43536"/>
        <dbReference type="ChEBI" id="CHEBI:15377"/>
        <dbReference type="ChEBI" id="CHEBI:43474"/>
        <dbReference type="ChEBI" id="CHEBI:59776"/>
        <dbReference type="ChEBI" id="CHEBI:83407"/>
        <dbReference type="EC" id="4.2.3.153"/>
    </reaction>
</comment>
<dbReference type="SUPFAM" id="SSF51366">
    <property type="entry name" value="Ribulose-phoshate binding barrel"/>
    <property type="match status" value="1"/>
</dbReference>
<dbReference type="GO" id="GO:0016829">
    <property type="term" value="F:lyase activity"/>
    <property type="evidence" value="ECO:0007669"/>
    <property type="project" value="UniProtKB-KW"/>
</dbReference>
<dbReference type="OrthoDB" id="289419at2"/>
<dbReference type="EC" id="4.2.3.153" evidence="2"/>
<dbReference type="InterPro" id="IPR011060">
    <property type="entry name" value="RibuloseP-bd_barrel"/>
</dbReference>
<evidence type="ECO:0000256" key="5">
    <source>
        <dbReference type="ARBA" id="ARBA00032523"/>
    </source>
</evidence>
<keyword evidence="9" id="KW-1185">Reference proteome</keyword>
<gene>
    <name evidence="8" type="ORF">SV7mr_48720</name>
</gene>
<evidence type="ECO:0000256" key="6">
    <source>
        <dbReference type="ARBA" id="ARBA00047628"/>
    </source>
</evidence>
<name>A0A517T1Q9_9BACT</name>
<proteinExistence type="predicted"/>
<evidence type="ECO:0000313" key="8">
    <source>
        <dbReference type="EMBL" id="QDT62325.1"/>
    </source>
</evidence>
<accession>A0A517T1Q9</accession>
<dbReference type="PIRSF" id="PIRSF015957">
    <property type="entry name" value="UCP015957"/>
    <property type="match status" value="1"/>
</dbReference>
<dbReference type="RefSeq" id="WP_145277024.1">
    <property type="nucleotide sequence ID" value="NZ_CP036272.1"/>
</dbReference>
<evidence type="ECO:0000256" key="3">
    <source>
        <dbReference type="ARBA" id="ARBA00023239"/>
    </source>
</evidence>
<evidence type="ECO:0000256" key="7">
    <source>
        <dbReference type="PIRSR" id="PIRSR015957-1"/>
    </source>
</evidence>
<evidence type="ECO:0000256" key="4">
    <source>
        <dbReference type="ARBA" id="ARBA00023270"/>
    </source>
</evidence>
<reference evidence="8 9" key="1">
    <citation type="submission" date="2019-02" db="EMBL/GenBank/DDBJ databases">
        <title>Deep-cultivation of Planctomycetes and their phenomic and genomic characterization uncovers novel biology.</title>
        <authorList>
            <person name="Wiegand S."/>
            <person name="Jogler M."/>
            <person name="Boedeker C."/>
            <person name="Pinto D."/>
            <person name="Vollmers J."/>
            <person name="Rivas-Marin E."/>
            <person name="Kohn T."/>
            <person name="Peeters S.H."/>
            <person name="Heuer A."/>
            <person name="Rast P."/>
            <person name="Oberbeckmann S."/>
            <person name="Bunk B."/>
            <person name="Jeske O."/>
            <person name="Meyerdierks A."/>
            <person name="Storesund J.E."/>
            <person name="Kallscheuer N."/>
            <person name="Luecker S."/>
            <person name="Lage O.M."/>
            <person name="Pohl T."/>
            <person name="Merkel B.J."/>
            <person name="Hornburger P."/>
            <person name="Mueller R.-W."/>
            <person name="Bruemmer F."/>
            <person name="Labrenz M."/>
            <person name="Spormann A.M."/>
            <person name="Op den Camp H."/>
            <person name="Overmann J."/>
            <person name="Amann R."/>
            <person name="Jetten M.S.M."/>
            <person name="Mascher T."/>
            <person name="Medema M.H."/>
            <person name="Devos D.P."/>
            <person name="Kaster A.-K."/>
            <person name="Ovreas L."/>
            <person name="Rohde M."/>
            <person name="Galperin M.Y."/>
            <person name="Jogler C."/>
        </authorList>
    </citation>
    <scope>NUCLEOTIDE SEQUENCE [LARGE SCALE GENOMIC DNA]</scope>
    <source>
        <strain evidence="8 9">SV_7m_r</strain>
    </source>
</reference>
<evidence type="ECO:0000256" key="1">
    <source>
        <dbReference type="ARBA" id="ARBA00003810"/>
    </source>
</evidence>
<keyword evidence="4" id="KW-0704">Schiff base</keyword>
<evidence type="ECO:0000313" key="9">
    <source>
        <dbReference type="Proteomes" id="UP000315003"/>
    </source>
</evidence>
<dbReference type="AlphaFoldDB" id="A0A517T1Q9"/>
<comment type="function">
    <text evidence="1">Catalyzes the formation of 4-(hydroxymethyl)-2-furancarboxaldehyde phosphate (4-HFC-P) from two molecules of glyceraldehyde-3-P (GA-3-P).</text>
</comment>
<evidence type="ECO:0000256" key="2">
    <source>
        <dbReference type="ARBA" id="ARBA00012553"/>
    </source>
</evidence>
<dbReference type="Proteomes" id="UP000315003">
    <property type="component" value="Chromosome"/>
</dbReference>